<feature type="region of interest" description="Disordered" evidence="4">
    <location>
        <begin position="1"/>
        <end position="27"/>
    </location>
</feature>
<name>A0A5C2LJH5_KLEPN</name>
<dbReference type="PROSITE" id="PS51770">
    <property type="entry name" value="HOTDOG_ACOT"/>
    <property type="match status" value="1"/>
</dbReference>
<evidence type="ECO:0000256" key="3">
    <source>
        <dbReference type="PROSITE-ProRule" id="PRU01106"/>
    </source>
</evidence>
<protein>
    <recommendedName>
        <fullName evidence="2">Acyl-CoA thioester hydrolase YciA</fullName>
    </recommendedName>
</protein>
<accession>A0A5C2LJH5</accession>
<evidence type="ECO:0000256" key="4">
    <source>
        <dbReference type="SAM" id="MobiDB-lite"/>
    </source>
</evidence>
<gene>
    <name evidence="6" type="ORF">FZ928_10775</name>
</gene>
<evidence type="ECO:0000256" key="2">
    <source>
        <dbReference type="ARBA" id="ARBA00017699"/>
    </source>
</evidence>
<evidence type="ECO:0000313" key="7">
    <source>
        <dbReference type="Proteomes" id="UP000325127"/>
    </source>
</evidence>
<dbReference type="AlphaFoldDB" id="A0A5C2LJH5"/>
<evidence type="ECO:0000313" key="6">
    <source>
        <dbReference type="EMBL" id="QEP92452.1"/>
    </source>
</evidence>
<dbReference type="InterPro" id="IPR029069">
    <property type="entry name" value="HotDog_dom_sf"/>
</dbReference>
<feature type="domain" description="HotDog ACOT-type" evidence="5">
    <location>
        <begin position="51"/>
        <end position="175"/>
    </location>
</feature>
<dbReference type="InterPro" id="IPR006683">
    <property type="entry name" value="Thioestr_dom"/>
</dbReference>
<dbReference type="Gene3D" id="3.10.129.10">
    <property type="entry name" value="Hotdog Thioesterase"/>
    <property type="match status" value="1"/>
</dbReference>
<dbReference type="EMBL" id="CP043670">
    <property type="protein sequence ID" value="QEP92452.1"/>
    <property type="molecule type" value="Genomic_DNA"/>
</dbReference>
<sequence length="175" mass="20167">MPAPRPTMSPAARITPALPSPSEPPRPRQRAYSLFSLRYFHSSIPLIVFDHNRVEHDNNRSRPKGRNGFTHHGNAGGYQCQRGYFWRLADVADGYWRRHYGQRDRPSGRVVTVRVDGMTFLRPVAVGDVVCCYARCVKRGNTSVTINIEVWVKKFLQNRLASATRRRKRCLSRCR</sequence>
<dbReference type="SUPFAM" id="SSF54637">
    <property type="entry name" value="Thioesterase/thiol ester dehydrase-isomerase"/>
    <property type="match status" value="1"/>
</dbReference>
<evidence type="ECO:0000259" key="5">
    <source>
        <dbReference type="PROSITE" id="PS51770"/>
    </source>
</evidence>
<reference evidence="6 7" key="1">
    <citation type="submission" date="2019-08" db="EMBL/GenBank/DDBJ databases">
        <title>Emergence of NDM-5-producing hypervirulent Klebsiella pneumoniae from clinical infections.</title>
        <authorList>
            <person name="Shen Z."/>
            <person name="Zhang H."/>
            <person name="Li M."/>
        </authorList>
    </citation>
    <scope>NUCLEOTIDE SEQUENCE [LARGE SCALE GENOMIC DNA]</scope>
    <source>
        <strain evidence="6 7">RJ18-01</strain>
    </source>
</reference>
<keyword evidence="3" id="KW-0378">Hydrolase</keyword>
<dbReference type="Pfam" id="PF03061">
    <property type="entry name" value="4HBT"/>
    <property type="match status" value="1"/>
</dbReference>
<organism evidence="6 7">
    <name type="scientific">Klebsiella pneumoniae</name>
    <dbReference type="NCBI Taxonomy" id="573"/>
    <lineage>
        <taxon>Bacteria</taxon>
        <taxon>Pseudomonadati</taxon>
        <taxon>Pseudomonadota</taxon>
        <taxon>Gammaproteobacteria</taxon>
        <taxon>Enterobacterales</taxon>
        <taxon>Enterobacteriaceae</taxon>
        <taxon>Klebsiella/Raoultella group</taxon>
        <taxon>Klebsiella</taxon>
        <taxon>Klebsiella pneumoniae complex</taxon>
    </lineage>
</organism>
<comment type="function">
    <text evidence="1">Catalyzes the hydrolysis of the thioester bond in palmitoyl-CoA and malonyl-CoA.</text>
</comment>
<dbReference type="Proteomes" id="UP000325127">
    <property type="component" value="Chromosome"/>
</dbReference>
<proteinExistence type="predicted"/>
<evidence type="ECO:0000256" key="1">
    <source>
        <dbReference type="ARBA" id="ARBA00004102"/>
    </source>
</evidence>
<dbReference type="InterPro" id="IPR033120">
    <property type="entry name" value="HOTDOG_ACOT"/>
</dbReference>
<dbReference type="GO" id="GO:0016790">
    <property type="term" value="F:thiolester hydrolase activity"/>
    <property type="evidence" value="ECO:0007669"/>
    <property type="project" value="UniProtKB-ARBA"/>
</dbReference>